<accession>Q4RY39</accession>
<proteinExistence type="predicted"/>
<evidence type="ECO:0000256" key="1">
    <source>
        <dbReference type="SAM" id="MobiDB-lite"/>
    </source>
</evidence>
<feature type="compositionally biased region" description="Basic residues" evidence="1">
    <location>
        <begin position="157"/>
        <end position="173"/>
    </location>
</feature>
<protein>
    <submittedName>
        <fullName evidence="2">Chromosome 3 SCAF14978, whole genome shotgun sequence</fullName>
    </submittedName>
</protein>
<feature type="compositionally biased region" description="Basic and acidic residues" evidence="1">
    <location>
        <begin position="73"/>
        <end position="87"/>
    </location>
</feature>
<name>Q4RY39_TETNG</name>
<reference evidence="2" key="1">
    <citation type="journal article" date="2004" name="Nature">
        <title>Genome duplication in the teleost fish Tetraodon nigroviridis reveals the early vertebrate proto-karyotype.</title>
        <authorList>
            <person name="Jaillon O."/>
            <person name="Aury J.-M."/>
            <person name="Brunet F."/>
            <person name="Petit J.-L."/>
            <person name="Stange-Thomann N."/>
            <person name="Mauceli E."/>
            <person name="Bouneau L."/>
            <person name="Fischer C."/>
            <person name="Ozouf-Costaz C."/>
            <person name="Bernot A."/>
            <person name="Nicaud S."/>
            <person name="Jaffe D."/>
            <person name="Fisher S."/>
            <person name="Lutfalla G."/>
            <person name="Dossat C."/>
            <person name="Segurens B."/>
            <person name="Dasilva C."/>
            <person name="Salanoubat M."/>
            <person name="Levy M."/>
            <person name="Boudet N."/>
            <person name="Castellano S."/>
            <person name="Anthouard V."/>
            <person name="Jubin C."/>
            <person name="Castelli V."/>
            <person name="Katinka M."/>
            <person name="Vacherie B."/>
            <person name="Biemont C."/>
            <person name="Skalli Z."/>
            <person name="Cattolico L."/>
            <person name="Poulain J."/>
            <person name="De Berardinis V."/>
            <person name="Cruaud C."/>
            <person name="Duprat S."/>
            <person name="Brottier P."/>
            <person name="Coutanceau J.-P."/>
            <person name="Gouzy J."/>
            <person name="Parra G."/>
            <person name="Lardier G."/>
            <person name="Chapple C."/>
            <person name="McKernan K.J."/>
            <person name="McEwan P."/>
            <person name="Bosak S."/>
            <person name="Kellis M."/>
            <person name="Volff J.-N."/>
            <person name="Guigo R."/>
            <person name="Zody M.C."/>
            <person name="Mesirov J."/>
            <person name="Lindblad-Toh K."/>
            <person name="Birren B."/>
            <person name="Nusbaum C."/>
            <person name="Kahn D."/>
            <person name="Robinson-Rechavi M."/>
            <person name="Laudet V."/>
            <person name="Schachter V."/>
            <person name="Quetier F."/>
            <person name="Saurin W."/>
            <person name="Scarpelli C."/>
            <person name="Wincker P."/>
            <person name="Lander E.S."/>
            <person name="Weissenbach J."/>
            <person name="Roest Crollius H."/>
        </authorList>
    </citation>
    <scope>NUCLEOTIDE SEQUENCE [LARGE SCALE GENOMIC DNA]</scope>
</reference>
<organism evidence="2">
    <name type="scientific">Tetraodon nigroviridis</name>
    <name type="common">Spotted green pufferfish</name>
    <name type="synonym">Chelonodon nigroviridis</name>
    <dbReference type="NCBI Taxonomy" id="99883"/>
    <lineage>
        <taxon>Eukaryota</taxon>
        <taxon>Metazoa</taxon>
        <taxon>Chordata</taxon>
        <taxon>Craniata</taxon>
        <taxon>Vertebrata</taxon>
        <taxon>Euteleostomi</taxon>
        <taxon>Actinopterygii</taxon>
        <taxon>Neopterygii</taxon>
        <taxon>Teleostei</taxon>
        <taxon>Neoteleostei</taxon>
        <taxon>Acanthomorphata</taxon>
        <taxon>Eupercaria</taxon>
        <taxon>Tetraodontiformes</taxon>
        <taxon>Tetradontoidea</taxon>
        <taxon>Tetraodontidae</taxon>
        <taxon>Tetraodon</taxon>
    </lineage>
</organism>
<feature type="region of interest" description="Disordered" evidence="1">
    <location>
        <begin position="69"/>
        <end position="207"/>
    </location>
</feature>
<reference evidence="2" key="2">
    <citation type="submission" date="2004-02" db="EMBL/GenBank/DDBJ databases">
        <authorList>
            <consortium name="Genoscope"/>
            <consortium name="Whitehead Institute Centre for Genome Research"/>
        </authorList>
    </citation>
    <scope>NUCLEOTIDE SEQUENCE</scope>
</reference>
<gene>
    <name evidence="2" type="ORF">GSTENG00027161001</name>
</gene>
<dbReference type="KEGG" id="tng:GSTEN00027161G001"/>
<sequence length="255" mass="28056">MDSSLGVDLCRRQRSALDNMAELAYTCLTLTVCSQLESSAVPADAWLSSYALTDKAALFIPRTTCVSPQFGRDPYDYPRPASREPGPHGDPPAPSAARQQRPLLRQDVPPPSTTGFRGRQYQEPAGRPPEGSRQAGPGRYASPDRYGYSDDGQSDPRRKKPMIGKNVRNKKSSPGHQSDSGQSSRKLSLKKSLDLDTGPDSAPTGITAKDKEHFTSFADTLGFNWALKKLRFLLNLDSVKARRRQPNQPQISGWI</sequence>
<dbReference type="AlphaFoldDB" id="Q4RY39"/>
<evidence type="ECO:0000313" key="2">
    <source>
        <dbReference type="EMBL" id="CAG06693.1"/>
    </source>
</evidence>
<dbReference type="EMBL" id="CAAE01014978">
    <property type="protein sequence ID" value="CAG06693.1"/>
    <property type="molecule type" value="Genomic_DNA"/>
</dbReference>